<dbReference type="PANTHER" id="PTHR32089">
    <property type="entry name" value="METHYL-ACCEPTING CHEMOTAXIS PROTEIN MCPB"/>
    <property type="match status" value="1"/>
</dbReference>
<reference evidence="5" key="1">
    <citation type="submission" date="2021-01" db="EMBL/GenBank/DDBJ databases">
        <title>Whole genome shotgun sequence of Actinoplanes rishiriensis NBRC 108556.</title>
        <authorList>
            <person name="Komaki H."/>
            <person name="Tamura T."/>
        </authorList>
    </citation>
    <scope>NUCLEOTIDE SEQUENCE</scope>
    <source>
        <strain evidence="5">NBRC 108556</strain>
    </source>
</reference>
<proteinExistence type="predicted"/>
<dbReference type="Proteomes" id="UP000636960">
    <property type="component" value="Unassembled WGS sequence"/>
</dbReference>
<evidence type="ECO:0000313" key="6">
    <source>
        <dbReference type="Proteomes" id="UP000636960"/>
    </source>
</evidence>
<organism evidence="5 6">
    <name type="scientific">Paractinoplanes rishiriensis</name>
    <dbReference type="NCBI Taxonomy" id="1050105"/>
    <lineage>
        <taxon>Bacteria</taxon>
        <taxon>Bacillati</taxon>
        <taxon>Actinomycetota</taxon>
        <taxon>Actinomycetes</taxon>
        <taxon>Micromonosporales</taxon>
        <taxon>Micromonosporaceae</taxon>
        <taxon>Paractinoplanes</taxon>
    </lineage>
</organism>
<dbReference type="SUPFAM" id="SSF58104">
    <property type="entry name" value="Methyl-accepting chemotaxis protein (MCP) signaling domain"/>
    <property type="match status" value="1"/>
</dbReference>
<dbReference type="PROSITE" id="PS50111">
    <property type="entry name" value="CHEMOTAXIS_TRANSDUC_2"/>
    <property type="match status" value="1"/>
</dbReference>
<evidence type="ECO:0000313" key="5">
    <source>
        <dbReference type="EMBL" id="GIE99417.1"/>
    </source>
</evidence>
<dbReference type="AlphaFoldDB" id="A0A919K5Z0"/>
<dbReference type="GO" id="GO:0007165">
    <property type="term" value="P:signal transduction"/>
    <property type="evidence" value="ECO:0007669"/>
    <property type="project" value="UniProtKB-KW"/>
</dbReference>
<dbReference type="PANTHER" id="PTHR32089:SF112">
    <property type="entry name" value="LYSOZYME-LIKE PROTEIN-RELATED"/>
    <property type="match status" value="1"/>
</dbReference>
<keyword evidence="1 2" id="KW-0807">Transducer</keyword>
<sequence length="140" mass="14421">MQDSSRSLTTVSSAIIAGADRTSDEVRAVTSAADDVSRSIQTVAAGAEELGERIREISGNATDAAQVASGAVQSASSANAMIAKLGDSSAEIGDVLKVITSIAEQTNLLALNATIEANPRRHVRSGGGDRGNQRHHQSHQ</sequence>
<gene>
    <name evidence="5" type="ORF">Ari01nite_68820</name>
</gene>
<keyword evidence="6" id="KW-1185">Reference proteome</keyword>
<feature type="region of interest" description="Disordered" evidence="3">
    <location>
        <begin position="119"/>
        <end position="140"/>
    </location>
</feature>
<evidence type="ECO:0000256" key="2">
    <source>
        <dbReference type="PROSITE-ProRule" id="PRU00284"/>
    </source>
</evidence>
<comment type="caution">
    <text evidence="5">The sequence shown here is derived from an EMBL/GenBank/DDBJ whole genome shotgun (WGS) entry which is preliminary data.</text>
</comment>
<dbReference type="Gene3D" id="1.10.287.950">
    <property type="entry name" value="Methyl-accepting chemotaxis protein"/>
    <property type="match status" value="1"/>
</dbReference>
<protein>
    <recommendedName>
        <fullName evidence="4">Methyl-accepting transducer domain-containing protein</fullName>
    </recommendedName>
</protein>
<feature type="domain" description="Methyl-accepting transducer" evidence="4">
    <location>
        <begin position="1"/>
        <end position="131"/>
    </location>
</feature>
<accession>A0A919K5Z0</accession>
<dbReference type="Pfam" id="PF00015">
    <property type="entry name" value="MCPsignal"/>
    <property type="match status" value="1"/>
</dbReference>
<dbReference type="EMBL" id="BOMV01000073">
    <property type="protein sequence ID" value="GIE99417.1"/>
    <property type="molecule type" value="Genomic_DNA"/>
</dbReference>
<evidence type="ECO:0000259" key="4">
    <source>
        <dbReference type="PROSITE" id="PS50111"/>
    </source>
</evidence>
<name>A0A919K5Z0_9ACTN</name>
<dbReference type="InterPro" id="IPR004089">
    <property type="entry name" value="MCPsignal_dom"/>
</dbReference>
<evidence type="ECO:0000256" key="1">
    <source>
        <dbReference type="ARBA" id="ARBA00023224"/>
    </source>
</evidence>
<dbReference type="RefSeq" id="WP_203786419.1">
    <property type="nucleotide sequence ID" value="NZ_BOMV01000073.1"/>
</dbReference>
<evidence type="ECO:0000256" key="3">
    <source>
        <dbReference type="SAM" id="MobiDB-lite"/>
    </source>
</evidence>
<dbReference type="GO" id="GO:0016020">
    <property type="term" value="C:membrane"/>
    <property type="evidence" value="ECO:0007669"/>
    <property type="project" value="InterPro"/>
</dbReference>